<dbReference type="Pfam" id="PF03764">
    <property type="entry name" value="EFG_IV"/>
    <property type="match status" value="1"/>
</dbReference>
<dbReference type="PRINTS" id="PR00315">
    <property type="entry name" value="ELONGATNFCT"/>
</dbReference>
<keyword evidence="2" id="KW-0342">GTP-binding</keyword>
<dbReference type="Pfam" id="PF00679">
    <property type="entry name" value="EFG_C"/>
    <property type="match status" value="1"/>
</dbReference>
<dbReference type="SUPFAM" id="SSF54211">
    <property type="entry name" value="Ribosomal protein S5 domain 2-like"/>
    <property type="match status" value="1"/>
</dbReference>
<dbReference type="Pfam" id="PF00009">
    <property type="entry name" value="GTP_EFTU"/>
    <property type="match status" value="1"/>
</dbReference>
<dbReference type="CDD" id="cd04088">
    <property type="entry name" value="EFG_mtEFG_II"/>
    <property type="match status" value="1"/>
</dbReference>
<dbReference type="EMBL" id="JAHQCW010000002">
    <property type="protein sequence ID" value="MBU9735285.1"/>
    <property type="molecule type" value="Genomic_DNA"/>
</dbReference>
<dbReference type="Pfam" id="PF22042">
    <property type="entry name" value="EF-G_D2"/>
    <property type="match status" value="1"/>
</dbReference>
<dbReference type="AlphaFoldDB" id="A0A949NGY3"/>
<dbReference type="CDD" id="cd03713">
    <property type="entry name" value="EFG_mtEFG_C"/>
    <property type="match status" value="1"/>
</dbReference>
<dbReference type="InterPro" id="IPR020568">
    <property type="entry name" value="Ribosomal_Su5_D2-typ_SF"/>
</dbReference>
<dbReference type="FunFam" id="3.30.230.10:FF:000003">
    <property type="entry name" value="Elongation factor G"/>
    <property type="match status" value="1"/>
</dbReference>
<dbReference type="Gene3D" id="3.30.70.870">
    <property type="entry name" value="Elongation Factor G (Translational Gtpase), domain 3"/>
    <property type="match status" value="1"/>
</dbReference>
<dbReference type="GO" id="GO:0003924">
    <property type="term" value="F:GTPase activity"/>
    <property type="evidence" value="ECO:0007669"/>
    <property type="project" value="InterPro"/>
</dbReference>
<dbReference type="CDD" id="cd04170">
    <property type="entry name" value="EF-G_bact"/>
    <property type="match status" value="1"/>
</dbReference>
<dbReference type="InterPro" id="IPR047872">
    <property type="entry name" value="EFG_IV"/>
</dbReference>
<sequence length="698" mass="77695">MNVYTTDKIRNVVLLGHGGSGKTTLAEAMSYLAGITSRMGRVEDGNTISDYDKEEIKRKFSISTSVIPLEWEGVKVNILDSPGYFDFVGEVEEAVAAADAAIIVVSGKAGVEVGTEKAWDLCEKYNLPRMFYVSDMDVDNASFREVVETLTNMYGKKIAPLFQPIRENEKFVGYVNVVKMAGRRFIDKGKREECEIPDYCKEYLDIYREALMDSVAETSEEFMERYFSGEDFSVDEIRAALRFNIDDCSIVPVEMGSAVELRNIHNLLTDIVKYFPSPDKRQCAGLNKKTNEIFEGNYDFQKAKSAYIFKTIVDPFIGKYSLIKVVSGVIKNDDVLYNTDKDMEEKLNKLYVLQGNKPIEVKELHAGDIGAIGKLSAARTGDTLATKAIPIAYGKTEMSIPYTYKRYKAKNKGDDDKISQALNKLMIEDLTIKVINDGENRQTLLYGMGDQHLDIITSKLQDEYKVEIELTKPKMAFRETIRKKADVEGKHKKQSGGHGQYGHVKMTFEPSGDLEKSFIFEQIVVGGAVPKNYFPAVEKGLADSMQKGPLAGYPVVGVKATLYDGSFHPVDSSEMAFKMATILAFKKGFMEASPVLLEPIASLKVTVPDKFTGDVMGDLNKRRGRVLGMNPTAGGKQVIEADVPMMELYGYSTDLRSMTGGRGDYRYEFARYEQAPSDIQEKEVAARAAAAESGSEDA</sequence>
<reference evidence="4" key="1">
    <citation type="submission" date="2021-06" db="EMBL/GenBank/DDBJ databases">
        <title>Description of novel taxa of the family Lachnospiraceae.</title>
        <authorList>
            <person name="Chaplin A.V."/>
            <person name="Sokolova S.R."/>
            <person name="Pikina A.P."/>
            <person name="Korzhanova M."/>
            <person name="Belova V."/>
            <person name="Korostin D."/>
            <person name="Efimov B.A."/>
        </authorList>
    </citation>
    <scope>NUCLEOTIDE SEQUENCE</scope>
    <source>
        <strain evidence="4">ASD5720</strain>
    </source>
</reference>
<keyword evidence="4" id="KW-0648">Protein biosynthesis</keyword>
<organism evidence="4 5">
    <name type="scientific">Diplocloster agilis</name>
    <dbReference type="NCBI Taxonomy" id="2850323"/>
    <lineage>
        <taxon>Bacteria</taxon>
        <taxon>Bacillati</taxon>
        <taxon>Bacillota</taxon>
        <taxon>Clostridia</taxon>
        <taxon>Lachnospirales</taxon>
        <taxon>Lachnospiraceae</taxon>
        <taxon>Diplocloster</taxon>
    </lineage>
</organism>
<gene>
    <name evidence="4" type="ORF">KTH89_01985</name>
</gene>
<accession>A0A949NGY3</accession>
<dbReference type="PROSITE" id="PS51722">
    <property type="entry name" value="G_TR_2"/>
    <property type="match status" value="1"/>
</dbReference>
<dbReference type="SMART" id="SM00889">
    <property type="entry name" value="EFG_IV"/>
    <property type="match status" value="1"/>
</dbReference>
<dbReference type="Proteomes" id="UP000712157">
    <property type="component" value="Unassembled WGS sequence"/>
</dbReference>
<dbReference type="SUPFAM" id="SSF52540">
    <property type="entry name" value="P-loop containing nucleoside triphosphate hydrolases"/>
    <property type="match status" value="1"/>
</dbReference>
<dbReference type="NCBIfam" id="TIGR00231">
    <property type="entry name" value="small_GTP"/>
    <property type="match status" value="1"/>
</dbReference>
<keyword evidence="5" id="KW-1185">Reference proteome</keyword>
<dbReference type="InterPro" id="IPR009000">
    <property type="entry name" value="Transl_B-barrel_sf"/>
</dbReference>
<dbReference type="CDD" id="cd01434">
    <property type="entry name" value="EFG_mtEFG1_IV"/>
    <property type="match status" value="1"/>
</dbReference>
<dbReference type="InterPro" id="IPR014721">
    <property type="entry name" value="Ribsml_uS5_D2-typ_fold_subgr"/>
</dbReference>
<dbReference type="InterPro" id="IPR005517">
    <property type="entry name" value="Transl_elong_EFG/EF2_IV"/>
</dbReference>
<keyword evidence="1" id="KW-0547">Nucleotide-binding</keyword>
<dbReference type="Gene3D" id="3.30.70.240">
    <property type="match status" value="1"/>
</dbReference>
<evidence type="ECO:0000259" key="3">
    <source>
        <dbReference type="PROSITE" id="PS51722"/>
    </source>
</evidence>
<dbReference type="SMART" id="SM00838">
    <property type="entry name" value="EFG_C"/>
    <property type="match status" value="1"/>
</dbReference>
<feature type="domain" description="Tr-type G" evidence="3">
    <location>
        <begin position="7"/>
        <end position="279"/>
    </location>
</feature>
<evidence type="ECO:0000256" key="2">
    <source>
        <dbReference type="ARBA" id="ARBA00023134"/>
    </source>
</evidence>
<dbReference type="GO" id="GO:0003746">
    <property type="term" value="F:translation elongation factor activity"/>
    <property type="evidence" value="ECO:0007669"/>
    <property type="project" value="UniProtKB-KW"/>
</dbReference>
<dbReference type="InterPro" id="IPR000640">
    <property type="entry name" value="EFG_V-like"/>
</dbReference>
<dbReference type="SUPFAM" id="SSF50447">
    <property type="entry name" value="Translation proteins"/>
    <property type="match status" value="1"/>
</dbReference>
<evidence type="ECO:0000256" key="1">
    <source>
        <dbReference type="ARBA" id="ARBA00022741"/>
    </source>
</evidence>
<dbReference type="PANTHER" id="PTHR43261:SF6">
    <property type="entry name" value="ELONGATION FACTOR G-LIKE PROTEIN"/>
    <property type="match status" value="1"/>
</dbReference>
<comment type="caution">
    <text evidence="4">The sequence shown here is derived from an EMBL/GenBank/DDBJ whole genome shotgun (WGS) entry which is preliminary data.</text>
</comment>
<evidence type="ECO:0000313" key="4">
    <source>
        <dbReference type="EMBL" id="MBU9735285.1"/>
    </source>
</evidence>
<dbReference type="GO" id="GO:0032790">
    <property type="term" value="P:ribosome disassembly"/>
    <property type="evidence" value="ECO:0007669"/>
    <property type="project" value="TreeGrafter"/>
</dbReference>
<dbReference type="InterPro" id="IPR035647">
    <property type="entry name" value="EFG_III/V"/>
</dbReference>
<proteinExistence type="predicted"/>
<dbReference type="Gene3D" id="3.30.230.10">
    <property type="match status" value="1"/>
</dbReference>
<dbReference type="Gene3D" id="2.40.30.10">
    <property type="entry name" value="Translation factors"/>
    <property type="match status" value="1"/>
</dbReference>
<dbReference type="PANTHER" id="PTHR43261">
    <property type="entry name" value="TRANSLATION ELONGATION FACTOR G-RELATED"/>
    <property type="match status" value="1"/>
</dbReference>
<dbReference type="SUPFAM" id="SSF54980">
    <property type="entry name" value="EF-G C-terminal domain-like"/>
    <property type="match status" value="2"/>
</dbReference>
<dbReference type="Gene3D" id="3.40.50.300">
    <property type="entry name" value="P-loop containing nucleotide triphosphate hydrolases"/>
    <property type="match status" value="1"/>
</dbReference>
<dbReference type="InterPro" id="IPR053905">
    <property type="entry name" value="EF-G-like_DII"/>
</dbReference>
<dbReference type="FunFam" id="3.30.70.240:FF:000001">
    <property type="entry name" value="Elongation factor G"/>
    <property type="match status" value="1"/>
</dbReference>
<evidence type="ECO:0000313" key="5">
    <source>
        <dbReference type="Proteomes" id="UP000712157"/>
    </source>
</evidence>
<protein>
    <submittedName>
        <fullName evidence="4">Elongation factor G</fullName>
    </submittedName>
</protein>
<dbReference type="Pfam" id="PF14492">
    <property type="entry name" value="EFG_III"/>
    <property type="match status" value="1"/>
</dbReference>
<keyword evidence="4" id="KW-0251">Elongation factor</keyword>
<dbReference type="GO" id="GO:0005525">
    <property type="term" value="F:GTP binding"/>
    <property type="evidence" value="ECO:0007669"/>
    <property type="project" value="UniProtKB-KW"/>
</dbReference>
<dbReference type="InterPro" id="IPR005225">
    <property type="entry name" value="Small_GTP-bd"/>
</dbReference>
<name>A0A949NGY3_9FIRM</name>
<dbReference type="InterPro" id="IPR027417">
    <property type="entry name" value="P-loop_NTPase"/>
</dbReference>
<dbReference type="RefSeq" id="WP_158344175.1">
    <property type="nucleotide sequence ID" value="NZ_JAHQCW010000002.1"/>
</dbReference>
<dbReference type="InterPro" id="IPR000795">
    <property type="entry name" value="T_Tr_GTP-bd_dom"/>
</dbReference>
<dbReference type="NCBIfam" id="NF009381">
    <property type="entry name" value="PRK12740.1-5"/>
    <property type="match status" value="1"/>
</dbReference>
<dbReference type="InterPro" id="IPR041095">
    <property type="entry name" value="EFG_II"/>
</dbReference>
<dbReference type="InterPro" id="IPR035649">
    <property type="entry name" value="EFG_V"/>
</dbReference>